<comment type="caution">
    <text evidence="6">The sequence shown here is derived from an EMBL/GenBank/DDBJ whole genome shotgun (WGS) entry which is preliminary data.</text>
</comment>
<dbReference type="Pfam" id="PF12838">
    <property type="entry name" value="Fer4_7"/>
    <property type="match status" value="1"/>
</dbReference>
<protein>
    <submittedName>
        <fullName evidence="6">Glutamate synthase [NADPH] small chain</fullName>
        <ecNumber evidence="6">1.4.1.13</ecNumber>
    </submittedName>
</protein>
<keyword evidence="1" id="KW-0479">Metal-binding</keyword>
<dbReference type="Proteomes" id="UP000021816">
    <property type="component" value="Unassembled WGS sequence"/>
</dbReference>
<dbReference type="Pfam" id="PF07992">
    <property type="entry name" value="Pyr_redox_2"/>
    <property type="match status" value="1"/>
</dbReference>
<dbReference type="Gene3D" id="1.10.1060.10">
    <property type="entry name" value="Alpha-helical ferredoxin"/>
    <property type="match status" value="1"/>
</dbReference>
<keyword evidence="2" id="KW-0408">Iron</keyword>
<dbReference type="PROSITE" id="PS00198">
    <property type="entry name" value="4FE4S_FER_1"/>
    <property type="match status" value="1"/>
</dbReference>
<organism evidence="6 7">
    <name type="scientific">Candidatus Accumulibacter appositus</name>
    <dbReference type="NCBI Taxonomy" id="1454003"/>
    <lineage>
        <taxon>Bacteria</taxon>
        <taxon>Pseudomonadati</taxon>
        <taxon>Pseudomonadota</taxon>
        <taxon>Betaproteobacteria</taxon>
        <taxon>Candidatus Accumulibacter</taxon>
    </lineage>
</organism>
<evidence type="ECO:0000256" key="1">
    <source>
        <dbReference type="ARBA" id="ARBA00022723"/>
    </source>
</evidence>
<dbReference type="EMBL" id="JEMX01000019">
    <property type="protein sequence ID" value="EXI81709.1"/>
    <property type="molecule type" value="Genomic_DNA"/>
</dbReference>
<proteinExistence type="predicted"/>
<feature type="region of interest" description="Disordered" evidence="4">
    <location>
        <begin position="604"/>
        <end position="641"/>
    </location>
</feature>
<dbReference type="GO" id="GO:0051536">
    <property type="term" value="F:iron-sulfur cluster binding"/>
    <property type="evidence" value="ECO:0007669"/>
    <property type="project" value="UniProtKB-KW"/>
</dbReference>
<dbReference type="InterPro" id="IPR023753">
    <property type="entry name" value="FAD/NAD-binding_dom"/>
</dbReference>
<evidence type="ECO:0000256" key="2">
    <source>
        <dbReference type="ARBA" id="ARBA00023004"/>
    </source>
</evidence>
<dbReference type="PROSITE" id="PS51379">
    <property type="entry name" value="4FE4S_FER_2"/>
    <property type="match status" value="2"/>
</dbReference>
<sequence>MRPTDISVPDYFHKVVDCQWACPAHTPVPEYIRLIAAGRYSEAYMVNWVSNVFPGILGRTCDRPCEPACRRGRVEDETPDGHGERKAPVAICRLKRVAADYKEDIRHLLPPPAAQKNGRRIACVGAGPASLTVARDLAPLGYEVVIYDGDALAGGMMRTQIPKFRLPEEVIDEETGYVLDLGVELRGGQYVSSLKNLLGEGYDAIFIGSGAPRGHDLDIPGRKEAAKSIHLGIDWLASVAFGHTTSIGKRVIVLGGGNTAMDCCRSSRRLGGEDVKVIVRSGFEQMKASPWEKEDAMHEGIPILNNLVPKAFTHIGGRLTGATFEKVRAVFDENGRRSLIPTGEPDAHFDCDEVLVAVGQDNSFPWIERDIGIEFDKWGLPKVDEATMQSTVPNVFVGGDAAFGPKNIIWAVAHGHQAAVSIDRMLNGEDIAQRPAPQTSLISQKMGIHQWMYDNAISADRRLRVPLRDLSAALKNIKIEVELGFDPQLAFQEAQRCLNCDVQTVFAAKLCIECDACMDICPMDSISFTVNGDEEDLRQRLSAPALDKSQDLYVSDSLKTGRVMVKDEDVCLHCGLCAERCPTGAWDMQKFLFETTYAGPACRNAGSAPPLPETPPPPAPEQPPKARRKPKPVPARDQQTA</sequence>
<dbReference type="Pfam" id="PF14691">
    <property type="entry name" value="Fer4_20"/>
    <property type="match status" value="1"/>
</dbReference>
<evidence type="ECO:0000313" key="7">
    <source>
        <dbReference type="Proteomes" id="UP000021816"/>
    </source>
</evidence>
<dbReference type="InterPro" id="IPR017900">
    <property type="entry name" value="4Fe4S_Fe_S_CS"/>
</dbReference>
<dbReference type="PATRIC" id="fig|1454003.3.peg.1052"/>
<dbReference type="SUPFAM" id="SSF54862">
    <property type="entry name" value="4Fe-4S ferredoxins"/>
    <property type="match status" value="1"/>
</dbReference>
<dbReference type="InterPro" id="IPR036188">
    <property type="entry name" value="FAD/NAD-bd_sf"/>
</dbReference>
<keyword evidence="6" id="KW-0560">Oxidoreductase</keyword>
<dbReference type="Gene3D" id="3.30.70.20">
    <property type="match status" value="1"/>
</dbReference>
<name>A0A011QS50_9PROT</name>
<dbReference type="Gene3D" id="3.50.50.60">
    <property type="entry name" value="FAD/NAD(P)-binding domain"/>
    <property type="match status" value="2"/>
</dbReference>
<gene>
    <name evidence="6" type="primary">gltD</name>
    <name evidence="6" type="ORF">AW10_01016</name>
</gene>
<dbReference type="SUPFAM" id="SSF51971">
    <property type="entry name" value="Nucleotide-binding domain"/>
    <property type="match status" value="2"/>
</dbReference>
<dbReference type="PANTHER" id="PTHR42783">
    <property type="entry name" value="GLUTAMATE SYNTHASE [NADPH] SMALL CHAIN"/>
    <property type="match status" value="1"/>
</dbReference>
<dbReference type="AlphaFoldDB" id="A0A011QS50"/>
<feature type="compositionally biased region" description="Pro residues" evidence="4">
    <location>
        <begin position="609"/>
        <end position="623"/>
    </location>
</feature>
<evidence type="ECO:0000259" key="5">
    <source>
        <dbReference type="PROSITE" id="PS51379"/>
    </source>
</evidence>
<dbReference type="InterPro" id="IPR028261">
    <property type="entry name" value="DPD_II"/>
</dbReference>
<keyword evidence="3" id="KW-0411">Iron-sulfur</keyword>
<feature type="domain" description="4Fe-4S ferredoxin-type" evidence="5">
    <location>
        <begin position="502"/>
        <end position="531"/>
    </location>
</feature>
<evidence type="ECO:0000256" key="3">
    <source>
        <dbReference type="ARBA" id="ARBA00023014"/>
    </source>
</evidence>
<dbReference type="InterPro" id="IPR017896">
    <property type="entry name" value="4Fe4S_Fe-S-bd"/>
</dbReference>
<dbReference type="GO" id="GO:0046872">
    <property type="term" value="F:metal ion binding"/>
    <property type="evidence" value="ECO:0007669"/>
    <property type="project" value="UniProtKB-KW"/>
</dbReference>
<dbReference type="PANTHER" id="PTHR42783:SF3">
    <property type="entry name" value="GLUTAMATE SYNTHASE [NADPH] SMALL CHAIN-RELATED"/>
    <property type="match status" value="1"/>
</dbReference>
<accession>A0A011QS50</accession>
<dbReference type="GO" id="GO:0004355">
    <property type="term" value="F:glutamate synthase (NADPH) activity"/>
    <property type="evidence" value="ECO:0007669"/>
    <property type="project" value="UniProtKB-EC"/>
</dbReference>
<evidence type="ECO:0000256" key="4">
    <source>
        <dbReference type="SAM" id="MobiDB-lite"/>
    </source>
</evidence>
<dbReference type="STRING" id="1454003.AW10_01016"/>
<feature type="domain" description="4Fe-4S ferredoxin-type" evidence="5">
    <location>
        <begin position="561"/>
        <end position="591"/>
    </location>
</feature>
<dbReference type="EC" id="1.4.1.13" evidence="6"/>
<dbReference type="InterPro" id="IPR009051">
    <property type="entry name" value="Helical_ferredxn"/>
</dbReference>
<reference evidence="6 7" key="1">
    <citation type="submission" date="2014-02" db="EMBL/GenBank/DDBJ databases">
        <title>Expanding our view of genomic diversity in Candidatus Accumulibacter clades.</title>
        <authorList>
            <person name="Skennerton C.T."/>
            <person name="Barr J.J."/>
            <person name="Slater F.R."/>
            <person name="Bond P.L."/>
            <person name="Tyson G.W."/>
        </authorList>
    </citation>
    <scope>NUCLEOTIDE SEQUENCE [LARGE SCALE GENOMIC DNA]</scope>
    <source>
        <strain evidence="7">BA-92</strain>
    </source>
</reference>
<dbReference type="PRINTS" id="PR00419">
    <property type="entry name" value="ADXRDTASE"/>
</dbReference>
<evidence type="ECO:0000313" key="6">
    <source>
        <dbReference type="EMBL" id="EXI81709.1"/>
    </source>
</evidence>